<dbReference type="AlphaFoldDB" id="A0A9P6SW14"/>
<name>A0A9P6SW14_9FUNG</name>
<evidence type="ECO:0000313" key="3">
    <source>
        <dbReference type="Proteomes" id="UP000703661"/>
    </source>
</evidence>
<comment type="caution">
    <text evidence="2">The sequence shown here is derived from an EMBL/GenBank/DDBJ whole genome shotgun (WGS) entry which is preliminary data.</text>
</comment>
<proteinExistence type="predicted"/>
<sequence length="456" mass="51526">MAPEENVMSGNESEDNSDDNSDDDSGNEGDYEEDQQAGDQPIDAERPKKRAFKKITYTKSSRMARDADVPVNENAVARKINPTNLMADVVASLYPMRAMKPGRIESCLIHSLKESFLCMNDQDRSLLSGHLLETMHERSKHTLQLMEAGDKSIGTKEWNTNNILLKVIAADTIFQQYLKITSQLQVPLFRLKGRDICDGSFMSQCARTLSDMSRIKTEAGITEIEDRLVQRQSVEAKLGVDDSDVVMEGDSGIPSSSQYAVESFATSVEEAIRNYESAVKAHLVNVASEASTLRSFYGSTRFKQDKYDYREAQRHDLDKAAAAILRMWKHVPDRQPSDEELEKVLDYIDEDIKSVMEVVNGLLNVKGYDWASYLQLMDEIKEHSGIERETFLKSKSVMRRRKKIALSLYKRGFLDLNTLPDDKRNAFLQSPLVIGLGDGDFCSWRDSESRQGLGKE</sequence>
<accession>A0A9P6SW14</accession>
<evidence type="ECO:0000256" key="1">
    <source>
        <dbReference type="SAM" id="MobiDB-lite"/>
    </source>
</evidence>
<feature type="compositionally biased region" description="Acidic residues" evidence="1">
    <location>
        <begin position="12"/>
        <end position="36"/>
    </location>
</feature>
<dbReference type="Proteomes" id="UP000703661">
    <property type="component" value="Unassembled WGS sequence"/>
</dbReference>
<reference evidence="2" key="1">
    <citation type="journal article" date="2020" name="Fungal Divers.">
        <title>Resolving the Mortierellaceae phylogeny through synthesis of multi-gene phylogenetics and phylogenomics.</title>
        <authorList>
            <person name="Vandepol N."/>
            <person name="Liber J."/>
            <person name="Desiro A."/>
            <person name="Na H."/>
            <person name="Kennedy M."/>
            <person name="Barry K."/>
            <person name="Grigoriev I.V."/>
            <person name="Miller A.N."/>
            <person name="O'Donnell K."/>
            <person name="Stajich J.E."/>
            <person name="Bonito G."/>
        </authorList>
    </citation>
    <scope>NUCLEOTIDE SEQUENCE</scope>
    <source>
        <strain evidence="2">NRRL 2769</strain>
    </source>
</reference>
<evidence type="ECO:0000313" key="2">
    <source>
        <dbReference type="EMBL" id="KAG0007574.1"/>
    </source>
</evidence>
<gene>
    <name evidence="2" type="ORF">BGZ80_004494</name>
</gene>
<organism evidence="2 3">
    <name type="scientific">Entomortierella chlamydospora</name>
    <dbReference type="NCBI Taxonomy" id="101097"/>
    <lineage>
        <taxon>Eukaryota</taxon>
        <taxon>Fungi</taxon>
        <taxon>Fungi incertae sedis</taxon>
        <taxon>Mucoromycota</taxon>
        <taxon>Mortierellomycotina</taxon>
        <taxon>Mortierellomycetes</taxon>
        <taxon>Mortierellales</taxon>
        <taxon>Mortierellaceae</taxon>
        <taxon>Entomortierella</taxon>
    </lineage>
</organism>
<protein>
    <submittedName>
        <fullName evidence="2">Uncharacterized protein</fullName>
    </submittedName>
</protein>
<feature type="region of interest" description="Disordered" evidence="1">
    <location>
        <begin position="1"/>
        <end position="52"/>
    </location>
</feature>
<dbReference type="EMBL" id="JAAAID010002289">
    <property type="protein sequence ID" value="KAG0007574.1"/>
    <property type="molecule type" value="Genomic_DNA"/>
</dbReference>
<keyword evidence="3" id="KW-1185">Reference proteome</keyword>